<evidence type="ECO:0000313" key="1">
    <source>
        <dbReference type="EMBL" id="OBZ80135.1"/>
    </source>
</evidence>
<dbReference type="InParanoid" id="A0A1C7MTC0"/>
<dbReference type="EMBL" id="LUGH01002532">
    <property type="protein sequence ID" value="OBZ80135.1"/>
    <property type="molecule type" value="Genomic_DNA"/>
</dbReference>
<dbReference type="OrthoDB" id="2610923at2759"/>
<dbReference type="Proteomes" id="UP000093000">
    <property type="component" value="Unassembled WGS sequence"/>
</dbReference>
<evidence type="ECO:0000313" key="2">
    <source>
        <dbReference type="Proteomes" id="UP000093000"/>
    </source>
</evidence>
<protein>
    <submittedName>
        <fullName evidence="1">Uncharacterized protein</fullName>
    </submittedName>
</protein>
<dbReference type="AlphaFoldDB" id="A0A1C7MTC0"/>
<organism evidence="1 2">
    <name type="scientific">Choanephora cucurbitarum</name>
    <dbReference type="NCBI Taxonomy" id="101091"/>
    <lineage>
        <taxon>Eukaryota</taxon>
        <taxon>Fungi</taxon>
        <taxon>Fungi incertae sedis</taxon>
        <taxon>Mucoromycota</taxon>
        <taxon>Mucoromycotina</taxon>
        <taxon>Mucoromycetes</taxon>
        <taxon>Mucorales</taxon>
        <taxon>Mucorineae</taxon>
        <taxon>Choanephoraceae</taxon>
        <taxon>Choanephoroideae</taxon>
        <taxon>Choanephora</taxon>
    </lineage>
</organism>
<dbReference type="InterPro" id="IPR012337">
    <property type="entry name" value="RNaseH-like_sf"/>
</dbReference>
<dbReference type="SUPFAM" id="SSF53098">
    <property type="entry name" value="Ribonuclease H-like"/>
    <property type="match status" value="1"/>
</dbReference>
<accession>A0A1C7MTC0</accession>
<proteinExistence type="predicted"/>
<gene>
    <name evidence="1" type="ORF">A0J61_11816</name>
</gene>
<name>A0A1C7MTC0_9FUNG</name>
<keyword evidence="2" id="KW-1185">Reference proteome</keyword>
<reference evidence="1 2" key="1">
    <citation type="submission" date="2016-03" db="EMBL/GenBank/DDBJ databases">
        <title>Choanephora cucurbitarum.</title>
        <authorList>
            <person name="Min B."/>
            <person name="Park H."/>
            <person name="Park J.-H."/>
            <person name="Shin H.-D."/>
            <person name="Choi I.-G."/>
        </authorList>
    </citation>
    <scope>NUCLEOTIDE SEQUENCE [LARGE SCALE GENOMIC DNA]</scope>
    <source>
        <strain evidence="1 2">KUS-F28377</strain>
    </source>
</reference>
<comment type="caution">
    <text evidence="1">The sequence shown here is derived from an EMBL/GenBank/DDBJ whole genome shotgun (WGS) entry which is preliminary data.</text>
</comment>
<sequence length="251" mass="28788">LARSYKSVCRRVDLPTVRLFLDCKTRWKSNYDLLEVALGQLVAYNCVFKDLDARDKDRCLKINSNEEASLVRLRDVLKSLSDATKWASASKYLTIDCTCFYYDYVFCALEEAMVKAKFGYLDDEPKKVCLYEILSERESIIKSKPPGLDELVLKGRLVRHEKPIRYFYKTKVCSAYGIGTAMNSRLKLGLWEKDHWKQYGCPASINVRANWVDEYQHVEGTFGSLALGDDNDDDEMAGLYAKFLAMNKSLG</sequence>
<feature type="non-terminal residue" evidence="1">
    <location>
        <position position="1"/>
    </location>
</feature>